<organism evidence="2 3">
    <name type="scientific">Pleurodeles waltl</name>
    <name type="common">Iberian ribbed newt</name>
    <dbReference type="NCBI Taxonomy" id="8319"/>
    <lineage>
        <taxon>Eukaryota</taxon>
        <taxon>Metazoa</taxon>
        <taxon>Chordata</taxon>
        <taxon>Craniata</taxon>
        <taxon>Vertebrata</taxon>
        <taxon>Euteleostomi</taxon>
        <taxon>Amphibia</taxon>
        <taxon>Batrachia</taxon>
        <taxon>Caudata</taxon>
        <taxon>Salamandroidea</taxon>
        <taxon>Salamandridae</taxon>
        <taxon>Pleurodelinae</taxon>
        <taxon>Pleurodeles</taxon>
    </lineage>
</organism>
<keyword evidence="3" id="KW-1185">Reference proteome</keyword>
<sequence>MSSAVRGVRSGPHCSGEGGELDPLRIEPESRCVPMDLPASSWQSLMVGQVPARARIEGALSFIRVRNLSRGGKDRAAGSPVRCQRPPALPFHILVQCSDARCSAPLQAHPRTAWSLRRGACAYVTSGIHRYSGTRSLNKRGCMASLAAMLSSEGFRPR</sequence>
<evidence type="ECO:0000256" key="1">
    <source>
        <dbReference type="SAM" id="MobiDB-lite"/>
    </source>
</evidence>
<dbReference type="AlphaFoldDB" id="A0AAV7TTU9"/>
<reference evidence="2" key="1">
    <citation type="journal article" date="2022" name="bioRxiv">
        <title>Sequencing and chromosome-scale assembly of the giantPleurodeles waltlgenome.</title>
        <authorList>
            <person name="Brown T."/>
            <person name="Elewa A."/>
            <person name="Iarovenko S."/>
            <person name="Subramanian E."/>
            <person name="Araus A.J."/>
            <person name="Petzold A."/>
            <person name="Susuki M."/>
            <person name="Suzuki K.-i.T."/>
            <person name="Hayashi T."/>
            <person name="Toyoda A."/>
            <person name="Oliveira C."/>
            <person name="Osipova E."/>
            <person name="Leigh N.D."/>
            <person name="Simon A."/>
            <person name="Yun M.H."/>
        </authorList>
    </citation>
    <scope>NUCLEOTIDE SEQUENCE</scope>
    <source>
        <strain evidence="2">20211129_DDA</strain>
        <tissue evidence="2">Liver</tissue>
    </source>
</reference>
<dbReference type="Proteomes" id="UP001066276">
    <property type="component" value="Chromosome 3_2"/>
</dbReference>
<evidence type="ECO:0000313" key="3">
    <source>
        <dbReference type="Proteomes" id="UP001066276"/>
    </source>
</evidence>
<dbReference type="EMBL" id="JANPWB010000006">
    <property type="protein sequence ID" value="KAJ1179108.1"/>
    <property type="molecule type" value="Genomic_DNA"/>
</dbReference>
<gene>
    <name evidence="2" type="ORF">NDU88_004344</name>
</gene>
<comment type="caution">
    <text evidence="2">The sequence shown here is derived from an EMBL/GenBank/DDBJ whole genome shotgun (WGS) entry which is preliminary data.</text>
</comment>
<accession>A0AAV7TTU9</accession>
<proteinExistence type="predicted"/>
<name>A0AAV7TTU9_PLEWA</name>
<protein>
    <submittedName>
        <fullName evidence="2">Uncharacterized protein</fullName>
    </submittedName>
</protein>
<evidence type="ECO:0000313" key="2">
    <source>
        <dbReference type="EMBL" id="KAJ1179108.1"/>
    </source>
</evidence>
<feature type="region of interest" description="Disordered" evidence="1">
    <location>
        <begin position="1"/>
        <end position="22"/>
    </location>
</feature>